<accession>A0A1I1J5M7</accession>
<dbReference type="EMBL" id="FOLY01000003">
    <property type="protein sequence ID" value="SFC43919.1"/>
    <property type="molecule type" value="Genomic_DNA"/>
</dbReference>
<dbReference type="Gene3D" id="3.40.50.2300">
    <property type="match status" value="2"/>
</dbReference>
<dbReference type="InterPro" id="IPR000843">
    <property type="entry name" value="HTH_LacI"/>
</dbReference>
<dbReference type="InterPro" id="IPR046335">
    <property type="entry name" value="LacI/GalR-like_sensor"/>
</dbReference>
<dbReference type="RefSeq" id="WP_090132181.1">
    <property type="nucleotide sequence ID" value="NZ_FOLY01000003.1"/>
</dbReference>
<dbReference type="PANTHER" id="PTHR30146">
    <property type="entry name" value="LACI-RELATED TRANSCRIPTIONAL REPRESSOR"/>
    <property type="match status" value="1"/>
</dbReference>
<dbReference type="CDD" id="cd06284">
    <property type="entry name" value="PBP1_LacI-like"/>
    <property type="match status" value="1"/>
</dbReference>
<dbReference type="GO" id="GO:0003700">
    <property type="term" value="F:DNA-binding transcription factor activity"/>
    <property type="evidence" value="ECO:0007669"/>
    <property type="project" value="TreeGrafter"/>
</dbReference>
<evidence type="ECO:0000313" key="5">
    <source>
        <dbReference type="EMBL" id="SFC43919.1"/>
    </source>
</evidence>
<reference evidence="6" key="1">
    <citation type="submission" date="2016-10" db="EMBL/GenBank/DDBJ databases">
        <authorList>
            <person name="Varghese N."/>
            <person name="Submissions S."/>
        </authorList>
    </citation>
    <scope>NUCLEOTIDE SEQUENCE [LARGE SCALE GENOMIC DNA]</scope>
    <source>
        <strain evidence="6">DSM 23439</strain>
    </source>
</reference>
<dbReference type="Pfam" id="PF00356">
    <property type="entry name" value="LacI"/>
    <property type="match status" value="1"/>
</dbReference>
<dbReference type="GO" id="GO:0000976">
    <property type="term" value="F:transcription cis-regulatory region binding"/>
    <property type="evidence" value="ECO:0007669"/>
    <property type="project" value="TreeGrafter"/>
</dbReference>
<dbReference type="SUPFAM" id="SSF47413">
    <property type="entry name" value="lambda repressor-like DNA-binding domains"/>
    <property type="match status" value="1"/>
</dbReference>
<dbReference type="OrthoDB" id="6619319at2"/>
<name>A0A1I1J5M7_9GAMM</name>
<dbReference type="SMART" id="SM00354">
    <property type="entry name" value="HTH_LACI"/>
    <property type="match status" value="1"/>
</dbReference>
<dbReference type="PROSITE" id="PS50932">
    <property type="entry name" value="HTH_LACI_2"/>
    <property type="match status" value="1"/>
</dbReference>
<gene>
    <name evidence="5" type="ORF">SAMN05421848_1365</name>
</gene>
<dbReference type="PANTHER" id="PTHR30146:SF109">
    <property type="entry name" value="HTH-TYPE TRANSCRIPTIONAL REGULATOR GALS"/>
    <property type="match status" value="1"/>
</dbReference>
<evidence type="ECO:0000259" key="4">
    <source>
        <dbReference type="PROSITE" id="PS50932"/>
    </source>
</evidence>
<protein>
    <submittedName>
        <fullName evidence="5">Transcriptional regulator, LacI family</fullName>
    </submittedName>
</protein>
<dbReference type="STRING" id="402385.SAMN05421848_1365"/>
<dbReference type="InterPro" id="IPR010982">
    <property type="entry name" value="Lambda_DNA-bd_dom_sf"/>
</dbReference>
<evidence type="ECO:0000256" key="2">
    <source>
        <dbReference type="ARBA" id="ARBA00023125"/>
    </source>
</evidence>
<keyword evidence="6" id="KW-1185">Reference proteome</keyword>
<sequence>MSINKVAREAGVSIATVSRVINNTGAVRPSTRERVEAAIATLGYSANRLARNLRTAESRLILVLVPDYSNPFYAGIVRGIDAEAGRRGYHMLLCDTGADPDAQRTYLELLTNRMADGAICLDPDSIQALTGEQTRHLPWVACCEFDAASGVPWVGIDNARAATDAVRFLIERGRRHIAMIGGDERFMYARERRRGYLTALEEAGLTPPPGSPLDTFEPDFDDGYRLTTRLLSASPRCDALFAASDPLAVGAMQAVHDAGLKVPDDIAIIGFDNIPLAAMVRPRLTTVAQPMQRLGENAARLLLEQLNDPELPPAGTLLEHELIVRESA</sequence>
<dbReference type="SUPFAM" id="SSF53822">
    <property type="entry name" value="Periplasmic binding protein-like I"/>
    <property type="match status" value="1"/>
</dbReference>
<dbReference type="AlphaFoldDB" id="A0A1I1J5M7"/>
<evidence type="ECO:0000256" key="3">
    <source>
        <dbReference type="ARBA" id="ARBA00023163"/>
    </source>
</evidence>
<evidence type="ECO:0000313" key="6">
    <source>
        <dbReference type="Proteomes" id="UP000199046"/>
    </source>
</evidence>
<dbReference type="Proteomes" id="UP000199046">
    <property type="component" value="Unassembled WGS sequence"/>
</dbReference>
<feature type="domain" description="HTH lacI-type" evidence="4">
    <location>
        <begin position="1"/>
        <end position="55"/>
    </location>
</feature>
<dbReference type="Gene3D" id="1.10.260.40">
    <property type="entry name" value="lambda repressor-like DNA-binding domains"/>
    <property type="match status" value="1"/>
</dbReference>
<keyword evidence="1" id="KW-0805">Transcription regulation</keyword>
<keyword evidence="2" id="KW-0238">DNA-binding</keyword>
<dbReference type="InterPro" id="IPR028082">
    <property type="entry name" value="Peripla_BP_I"/>
</dbReference>
<organism evidence="5 6">
    <name type="scientific">Kushneria avicenniae</name>
    <dbReference type="NCBI Taxonomy" id="402385"/>
    <lineage>
        <taxon>Bacteria</taxon>
        <taxon>Pseudomonadati</taxon>
        <taxon>Pseudomonadota</taxon>
        <taxon>Gammaproteobacteria</taxon>
        <taxon>Oceanospirillales</taxon>
        <taxon>Halomonadaceae</taxon>
        <taxon>Kushneria</taxon>
    </lineage>
</organism>
<dbReference type="CDD" id="cd01392">
    <property type="entry name" value="HTH_LacI"/>
    <property type="match status" value="1"/>
</dbReference>
<evidence type="ECO:0000256" key="1">
    <source>
        <dbReference type="ARBA" id="ARBA00023015"/>
    </source>
</evidence>
<keyword evidence="3" id="KW-0804">Transcription</keyword>
<dbReference type="Pfam" id="PF13377">
    <property type="entry name" value="Peripla_BP_3"/>
    <property type="match status" value="1"/>
</dbReference>
<proteinExistence type="predicted"/>